<dbReference type="Gene3D" id="3.40.50.1240">
    <property type="entry name" value="Phosphoglycerate mutase-like"/>
    <property type="match status" value="1"/>
</dbReference>
<reference evidence="1 2" key="1">
    <citation type="submission" date="2018-11" db="EMBL/GenBank/DDBJ databases">
        <title>Sequencing the genomes of 1000 actinobacteria strains.</title>
        <authorList>
            <person name="Klenk H.-P."/>
        </authorList>
    </citation>
    <scope>NUCLEOTIDE SEQUENCE [LARGE SCALE GENOMIC DNA]</scope>
    <source>
        <strain evidence="1 2">DSM 11294</strain>
    </source>
</reference>
<comment type="caution">
    <text evidence="1">The sequence shown here is derived from an EMBL/GenBank/DDBJ whole genome shotgun (WGS) entry which is preliminary data.</text>
</comment>
<dbReference type="Pfam" id="PF00300">
    <property type="entry name" value="His_Phos_1"/>
    <property type="match status" value="1"/>
</dbReference>
<dbReference type="SUPFAM" id="SSF53254">
    <property type="entry name" value="Phosphoglycerate mutase-like"/>
    <property type="match status" value="1"/>
</dbReference>
<proteinExistence type="predicted"/>
<dbReference type="CDD" id="cd07067">
    <property type="entry name" value="HP_PGM_like"/>
    <property type="match status" value="1"/>
</dbReference>
<dbReference type="InterPro" id="IPR029033">
    <property type="entry name" value="His_PPase_superfam"/>
</dbReference>
<organism evidence="1 2">
    <name type="scientific">Bogoriella caseilytica</name>
    <dbReference type="NCBI Taxonomy" id="56055"/>
    <lineage>
        <taxon>Bacteria</taxon>
        <taxon>Bacillati</taxon>
        <taxon>Actinomycetota</taxon>
        <taxon>Actinomycetes</taxon>
        <taxon>Micrococcales</taxon>
        <taxon>Bogoriellaceae</taxon>
        <taxon>Bogoriella</taxon>
    </lineage>
</organism>
<evidence type="ECO:0000313" key="1">
    <source>
        <dbReference type="EMBL" id="ROR74259.1"/>
    </source>
</evidence>
<protein>
    <submittedName>
        <fullName evidence="1">Phosphohistidine phosphatase</fullName>
    </submittedName>
</protein>
<evidence type="ECO:0000313" key="2">
    <source>
        <dbReference type="Proteomes" id="UP000280668"/>
    </source>
</evidence>
<dbReference type="EMBL" id="RKHK01000001">
    <property type="protein sequence ID" value="ROR74259.1"/>
    <property type="molecule type" value="Genomic_DNA"/>
</dbReference>
<dbReference type="AlphaFoldDB" id="A0A3N2BG72"/>
<name>A0A3N2BG72_9MICO</name>
<dbReference type="PANTHER" id="PTHR47623:SF1">
    <property type="entry name" value="OS09G0287300 PROTEIN"/>
    <property type="match status" value="1"/>
</dbReference>
<dbReference type="PANTHER" id="PTHR47623">
    <property type="entry name" value="OS09G0287300 PROTEIN"/>
    <property type="match status" value="1"/>
</dbReference>
<sequence>MTQRRLVLLRHAKAEPRGALDDAARALATRGRDQATVIGQSLKDGLGDFDLALVSTALRTRETFRLLAQQVDVGAHEFLDDLYEADVENVVKAIRGVDPRAGHVLVVGHEPTISATALHLHGGRDQLGSQVALGVPTATACILEVQAPWAELDRGGATMTQVLRAGV</sequence>
<gene>
    <name evidence="1" type="ORF">EDD31_2663</name>
</gene>
<accession>A0A3N2BG72</accession>
<dbReference type="SMART" id="SM00855">
    <property type="entry name" value="PGAM"/>
    <property type="match status" value="1"/>
</dbReference>
<dbReference type="Proteomes" id="UP000280668">
    <property type="component" value="Unassembled WGS sequence"/>
</dbReference>
<dbReference type="InterPro" id="IPR013078">
    <property type="entry name" value="His_Pase_superF_clade-1"/>
</dbReference>
<dbReference type="RefSeq" id="WP_245991215.1">
    <property type="nucleotide sequence ID" value="NZ_RKHK01000001.1"/>
</dbReference>
<keyword evidence="2" id="KW-1185">Reference proteome</keyword>